<dbReference type="STRING" id="1095629.A0A0C9XU57"/>
<dbReference type="HOGENOM" id="CLU_096906_0_0_1"/>
<dbReference type="EMBL" id="KN838542">
    <property type="protein sequence ID" value="KIK08471.1"/>
    <property type="molecule type" value="Genomic_DNA"/>
</dbReference>
<dbReference type="AlphaFoldDB" id="A0A0C9XU57"/>
<evidence type="ECO:0000259" key="1">
    <source>
        <dbReference type="Pfam" id="PF20526"/>
    </source>
</evidence>
<evidence type="ECO:0000313" key="2">
    <source>
        <dbReference type="EMBL" id="KIK08471.1"/>
    </source>
</evidence>
<dbReference type="Proteomes" id="UP000054477">
    <property type="component" value="Unassembled WGS sequence"/>
</dbReference>
<organism evidence="2 3">
    <name type="scientific">Laccaria amethystina LaAM-08-1</name>
    <dbReference type="NCBI Taxonomy" id="1095629"/>
    <lineage>
        <taxon>Eukaryota</taxon>
        <taxon>Fungi</taxon>
        <taxon>Dikarya</taxon>
        <taxon>Basidiomycota</taxon>
        <taxon>Agaricomycotina</taxon>
        <taxon>Agaricomycetes</taxon>
        <taxon>Agaricomycetidae</taxon>
        <taxon>Agaricales</taxon>
        <taxon>Agaricineae</taxon>
        <taxon>Hydnangiaceae</taxon>
        <taxon>Laccaria</taxon>
    </lineage>
</organism>
<protein>
    <recommendedName>
        <fullName evidence="1">DUF6741 domain-containing protein</fullName>
    </recommendedName>
</protein>
<proteinExistence type="predicted"/>
<feature type="domain" description="DUF6741" evidence="1">
    <location>
        <begin position="120"/>
        <end position="248"/>
    </location>
</feature>
<sequence>MAFSPAFDGFQSYGRPLSHRPSMVYGGSPYSHSGSFYPDGVASSHGEYPQPAYQAYAPSGNTVPVNHRLAGPSAYDDIGIHDSCYPDERGLSIGHHAPMTPMLMPRHRRHSAVSFVARPPAIDSYRRGSSINIKFKPKGSLSSGIGLDEAQAHIRLSGNDSYTLHDLHSDGRRRIHLKIKWHGYVSLTYEIPLDGHDGRVNLQTLARRVSRACVHYLQANVIPIVWDRVVLHHLEEVSYGVWQPMLSTR</sequence>
<reference evidence="3" key="2">
    <citation type="submission" date="2015-01" db="EMBL/GenBank/DDBJ databases">
        <title>Evolutionary Origins and Diversification of the Mycorrhizal Mutualists.</title>
        <authorList>
            <consortium name="DOE Joint Genome Institute"/>
            <consortium name="Mycorrhizal Genomics Consortium"/>
            <person name="Kohler A."/>
            <person name="Kuo A."/>
            <person name="Nagy L.G."/>
            <person name="Floudas D."/>
            <person name="Copeland A."/>
            <person name="Barry K.W."/>
            <person name="Cichocki N."/>
            <person name="Veneault-Fourrey C."/>
            <person name="LaButti K."/>
            <person name="Lindquist E.A."/>
            <person name="Lipzen A."/>
            <person name="Lundell T."/>
            <person name="Morin E."/>
            <person name="Murat C."/>
            <person name="Riley R."/>
            <person name="Ohm R."/>
            <person name="Sun H."/>
            <person name="Tunlid A."/>
            <person name="Henrissat B."/>
            <person name="Grigoriev I.V."/>
            <person name="Hibbett D.S."/>
            <person name="Martin F."/>
        </authorList>
    </citation>
    <scope>NUCLEOTIDE SEQUENCE [LARGE SCALE GENOMIC DNA]</scope>
    <source>
        <strain evidence="3">LaAM-08-1</strain>
    </source>
</reference>
<dbReference type="Pfam" id="PF20526">
    <property type="entry name" value="DUF6741"/>
    <property type="match status" value="1"/>
</dbReference>
<accession>A0A0C9XU57</accession>
<dbReference type="OrthoDB" id="10268011at2759"/>
<gene>
    <name evidence="2" type="ORF">K443DRAFT_560158</name>
</gene>
<evidence type="ECO:0000313" key="3">
    <source>
        <dbReference type="Proteomes" id="UP000054477"/>
    </source>
</evidence>
<name>A0A0C9XU57_9AGAR</name>
<dbReference type="InterPro" id="IPR046629">
    <property type="entry name" value="DUF6741"/>
</dbReference>
<reference evidence="2 3" key="1">
    <citation type="submission" date="2014-04" db="EMBL/GenBank/DDBJ databases">
        <authorList>
            <consortium name="DOE Joint Genome Institute"/>
            <person name="Kuo A."/>
            <person name="Kohler A."/>
            <person name="Nagy L.G."/>
            <person name="Floudas D."/>
            <person name="Copeland A."/>
            <person name="Barry K.W."/>
            <person name="Cichocki N."/>
            <person name="Veneault-Fourrey C."/>
            <person name="LaButti K."/>
            <person name="Lindquist E.A."/>
            <person name="Lipzen A."/>
            <person name="Lundell T."/>
            <person name="Morin E."/>
            <person name="Murat C."/>
            <person name="Sun H."/>
            <person name="Tunlid A."/>
            <person name="Henrissat B."/>
            <person name="Grigoriev I.V."/>
            <person name="Hibbett D.S."/>
            <person name="Martin F."/>
            <person name="Nordberg H.P."/>
            <person name="Cantor M.N."/>
            <person name="Hua S.X."/>
        </authorList>
    </citation>
    <scope>NUCLEOTIDE SEQUENCE [LARGE SCALE GENOMIC DNA]</scope>
    <source>
        <strain evidence="2 3">LaAM-08-1</strain>
    </source>
</reference>
<keyword evidence="3" id="KW-1185">Reference proteome</keyword>